<dbReference type="PANTHER" id="PTHR43823">
    <property type="entry name" value="SPORULATION PROTEIN YKVU"/>
    <property type="match status" value="1"/>
</dbReference>
<dbReference type="InterPro" id="IPR002528">
    <property type="entry name" value="MATE_fam"/>
</dbReference>
<dbReference type="OrthoDB" id="2126698at2759"/>
<dbReference type="Proteomes" id="UP000265618">
    <property type="component" value="Unassembled WGS sequence"/>
</dbReference>
<feature type="region of interest" description="Disordered" evidence="7">
    <location>
        <begin position="212"/>
        <end position="247"/>
    </location>
</feature>
<dbReference type="EMBL" id="BDIP01003180">
    <property type="protein sequence ID" value="GIQ87368.1"/>
    <property type="molecule type" value="Genomic_DNA"/>
</dbReference>
<evidence type="ECO:0000256" key="7">
    <source>
        <dbReference type="SAM" id="MobiDB-lite"/>
    </source>
</evidence>
<dbReference type="InterPro" id="IPR051327">
    <property type="entry name" value="MATE_MepA_subfamily"/>
</dbReference>
<keyword evidence="6 8" id="KW-0472">Membrane</keyword>
<feature type="transmembrane region" description="Helical" evidence="8">
    <location>
        <begin position="152"/>
        <end position="172"/>
    </location>
</feature>
<evidence type="ECO:0000256" key="3">
    <source>
        <dbReference type="ARBA" id="ARBA00022475"/>
    </source>
</evidence>
<keyword evidence="3" id="KW-1003">Cell membrane</keyword>
<reference evidence="9 10" key="1">
    <citation type="journal article" date="2018" name="PLoS ONE">
        <title>The draft genome of Kipferlia bialata reveals reductive genome evolution in fornicate parasites.</title>
        <authorList>
            <person name="Tanifuji G."/>
            <person name="Takabayashi S."/>
            <person name="Kume K."/>
            <person name="Takagi M."/>
            <person name="Nakayama T."/>
            <person name="Kamikawa R."/>
            <person name="Inagaki Y."/>
            <person name="Hashimoto T."/>
        </authorList>
    </citation>
    <scope>NUCLEOTIDE SEQUENCE [LARGE SCALE GENOMIC DNA]</scope>
    <source>
        <strain evidence="9">NY0173</strain>
    </source>
</reference>
<evidence type="ECO:0000256" key="2">
    <source>
        <dbReference type="ARBA" id="ARBA00010199"/>
    </source>
</evidence>
<evidence type="ECO:0000256" key="5">
    <source>
        <dbReference type="ARBA" id="ARBA00022989"/>
    </source>
</evidence>
<dbReference type="GO" id="GO:0005886">
    <property type="term" value="C:plasma membrane"/>
    <property type="evidence" value="ECO:0007669"/>
    <property type="project" value="UniProtKB-SubCell"/>
</dbReference>
<dbReference type="PANTHER" id="PTHR43823:SF3">
    <property type="entry name" value="MULTIDRUG EXPORT PROTEIN MEPA"/>
    <property type="match status" value="1"/>
</dbReference>
<feature type="transmembrane region" description="Helical" evidence="8">
    <location>
        <begin position="82"/>
        <end position="101"/>
    </location>
</feature>
<dbReference type="GO" id="GO:0015297">
    <property type="term" value="F:antiporter activity"/>
    <property type="evidence" value="ECO:0007669"/>
    <property type="project" value="InterPro"/>
</dbReference>
<evidence type="ECO:0000256" key="4">
    <source>
        <dbReference type="ARBA" id="ARBA00022692"/>
    </source>
</evidence>
<evidence type="ECO:0000313" key="9">
    <source>
        <dbReference type="EMBL" id="GIQ87368.1"/>
    </source>
</evidence>
<gene>
    <name evidence="9" type="ORF">KIPB_009396</name>
</gene>
<dbReference type="AlphaFoldDB" id="A0A9K3D3V9"/>
<dbReference type="Pfam" id="PF01554">
    <property type="entry name" value="MatE"/>
    <property type="match status" value="1"/>
</dbReference>
<protein>
    <submittedName>
        <fullName evidence="9">Multi antimicrobial extrusion protein</fullName>
    </submittedName>
</protein>
<evidence type="ECO:0000256" key="1">
    <source>
        <dbReference type="ARBA" id="ARBA00004651"/>
    </source>
</evidence>
<dbReference type="GO" id="GO:0042910">
    <property type="term" value="F:xenobiotic transmembrane transporter activity"/>
    <property type="evidence" value="ECO:0007669"/>
    <property type="project" value="InterPro"/>
</dbReference>
<keyword evidence="10" id="KW-1185">Reference proteome</keyword>
<feature type="transmembrane region" description="Helical" evidence="8">
    <location>
        <begin position="113"/>
        <end position="131"/>
    </location>
</feature>
<comment type="similarity">
    <text evidence="2">Belongs to the multi antimicrobial extrusion (MATE) (TC 2.A.66.1) family.</text>
</comment>
<comment type="subcellular location">
    <subcellularLocation>
        <location evidence="1">Cell membrane</location>
        <topology evidence="1">Multi-pass membrane protein</topology>
    </subcellularLocation>
</comment>
<evidence type="ECO:0000256" key="8">
    <source>
        <dbReference type="SAM" id="Phobius"/>
    </source>
</evidence>
<accession>A0A9K3D3V9</accession>
<organism evidence="9 10">
    <name type="scientific">Kipferlia bialata</name>
    <dbReference type="NCBI Taxonomy" id="797122"/>
    <lineage>
        <taxon>Eukaryota</taxon>
        <taxon>Metamonada</taxon>
        <taxon>Carpediemonas-like organisms</taxon>
        <taxon>Kipferlia</taxon>
    </lineage>
</organism>
<evidence type="ECO:0000313" key="10">
    <source>
        <dbReference type="Proteomes" id="UP000265618"/>
    </source>
</evidence>
<proteinExistence type="inferred from homology"/>
<keyword evidence="5 8" id="KW-1133">Transmembrane helix</keyword>
<sequence length="247" mass="27268">MLWYYVRPHSTSQLAPDFKGMKRGIQFKEIGKAVTIGLGVFNDMLTPTVCLIFENIQGLMPVLGYSLGQNNQRRMAAATIKVTSWAVGYAILCSFGIWVFARPLVSLFSDDPVVIDQGVSICHILFTATWLQAFTQMVSLVTQAFHHIKTNMAITFVRPVLQIIFPFTLPYFMGVRGVWMGVLVGDAICGSVSATVLALYIRGMLKRAKEEGQAEETHDLESAVANKGEQEEETSHTASLDLDGLTV</sequence>
<keyword evidence="4 8" id="KW-0812">Transmembrane</keyword>
<comment type="caution">
    <text evidence="9">The sequence shown here is derived from an EMBL/GenBank/DDBJ whole genome shotgun (WGS) entry which is preliminary data.</text>
</comment>
<feature type="compositionally biased region" description="Basic and acidic residues" evidence="7">
    <location>
        <begin position="212"/>
        <end position="221"/>
    </location>
</feature>
<feature type="transmembrane region" description="Helical" evidence="8">
    <location>
        <begin position="178"/>
        <end position="201"/>
    </location>
</feature>
<evidence type="ECO:0000256" key="6">
    <source>
        <dbReference type="ARBA" id="ARBA00023136"/>
    </source>
</evidence>
<name>A0A9K3D3V9_9EUKA</name>